<evidence type="ECO:0000313" key="1">
    <source>
        <dbReference type="EMBL" id="MPC40781.1"/>
    </source>
</evidence>
<name>A0A5B7F1D6_PORTR</name>
<sequence>MSSARVTRPGGFPSLAGSEDIPCKELLNLQHAEGRPCRARAEMWQQVVKGLMPGVGKDDRDTQCDVMIRGQPC</sequence>
<dbReference type="Proteomes" id="UP000324222">
    <property type="component" value="Unassembled WGS sequence"/>
</dbReference>
<protein>
    <submittedName>
        <fullName evidence="1">Uncharacterized protein</fullName>
    </submittedName>
</protein>
<accession>A0A5B7F1D6</accession>
<keyword evidence="2" id="KW-1185">Reference proteome</keyword>
<organism evidence="1 2">
    <name type="scientific">Portunus trituberculatus</name>
    <name type="common">Swimming crab</name>
    <name type="synonym">Neptunus trituberculatus</name>
    <dbReference type="NCBI Taxonomy" id="210409"/>
    <lineage>
        <taxon>Eukaryota</taxon>
        <taxon>Metazoa</taxon>
        <taxon>Ecdysozoa</taxon>
        <taxon>Arthropoda</taxon>
        <taxon>Crustacea</taxon>
        <taxon>Multicrustacea</taxon>
        <taxon>Malacostraca</taxon>
        <taxon>Eumalacostraca</taxon>
        <taxon>Eucarida</taxon>
        <taxon>Decapoda</taxon>
        <taxon>Pleocyemata</taxon>
        <taxon>Brachyura</taxon>
        <taxon>Eubrachyura</taxon>
        <taxon>Portunoidea</taxon>
        <taxon>Portunidae</taxon>
        <taxon>Portuninae</taxon>
        <taxon>Portunus</taxon>
    </lineage>
</organism>
<reference evidence="1 2" key="1">
    <citation type="submission" date="2019-05" db="EMBL/GenBank/DDBJ databases">
        <title>Another draft genome of Portunus trituberculatus and its Hox gene families provides insights of decapod evolution.</title>
        <authorList>
            <person name="Jeong J.-H."/>
            <person name="Song I."/>
            <person name="Kim S."/>
            <person name="Choi T."/>
            <person name="Kim D."/>
            <person name="Ryu S."/>
            <person name="Kim W."/>
        </authorList>
    </citation>
    <scope>NUCLEOTIDE SEQUENCE [LARGE SCALE GENOMIC DNA]</scope>
    <source>
        <tissue evidence="1">Muscle</tissue>
    </source>
</reference>
<dbReference type="EMBL" id="VSRR010004810">
    <property type="protein sequence ID" value="MPC40781.1"/>
    <property type="molecule type" value="Genomic_DNA"/>
</dbReference>
<comment type="caution">
    <text evidence="1">The sequence shown here is derived from an EMBL/GenBank/DDBJ whole genome shotgun (WGS) entry which is preliminary data.</text>
</comment>
<dbReference type="AlphaFoldDB" id="A0A5B7F1D6"/>
<evidence type="ECO:0000313" key="2">
    <source>
        <dbReference type="Proteomes" id="UP000324222"/>
    </source>
</evidence>
<gene>
    <name evidence="1" type="ORF">E2C01_034349</name>
</gene>
<proteinExistence type="predicted"/>